<dbReference type="Gene3D" id="3.90.550.10">
    <property type="entry name" value="Spore Coat Polysaccharide Biosynthesis Protein SpsA, Chain A"/>
    <property type="match status" value="1"/>
</dbReference>
<dbReference type="AlphaFoldDB" id="A0A9E7JS30"/>
<evidence type="ECO:0000256" key="13">
    <source>
        <dbReference type="RuleBase" id="RU000383"/>
    </source>
</evidence>
<dbReference type="Gene3D" id="1.10.472.10">
    <property type="entry name" value="Cyclin-like"/>
    <property type="match status" value="2"/>
</dbReference>
<feature type="compositionally biased region" description="Pro residues" evidence="15">
    <location>
        <begin position="106"/>
        <end position="119"/>
    </location>
</feature>
<dbReference type="InterPro" id="IPR004367">
    <property type="entry name" value="Cyclin_C-dom"/>
</dbReference>
<keyword evidence="19" id="KW-1185">Reference proteome</keyword>
<dbReference type="FunFam" id="3.90.550.10:FF:000096">
    <property type="entry name" value="Glycosyltransferases"/>
    <property type="match status" value="1"/>
</dbReference>
<evidence type="ECO:0000256" key="12">
    <source>
        <dbReference type="ARBA" id="ARBA00023316"/>
    </source>
</evidence>
<dbReference type="EC" id="2.4.-.-" evidence="14"/>
<evidence type="ECO:0000256" key="6">
    <source>
        <dbReference type="ARBA" id="ARBA00022968"/>
    </source>
</evidence>
<evidence type="ECO:0000256" key="5">
    <source>
        <dbReference type="ARBA" id="ARBA00022692"/>
    </source>
</evidence>
<keyword evidence="11" id="KW-0325">Glycoprotein</keyword>
<keyword evidence="4 14" id="KW-0808">Transferase</keyword>
<dbReference type="GO" id="GO:0009834">
    <property type="term" value="P:plant-type secondary cell wall biogenesis"/>
    <property type="evidence" value="ECO:0007669"/>
    <property type="project" value="TreeGrafter"/>
</dbReference>
<dbReference type="Proteomes" id="UP001055439">
    <property type="component" value="Chromosome 3"/>
</dbReference>
<feature type="region of interest" description="Disordered" evidence="15">
    <location>
        <begin position="101"/>
        <end position="123"/>
    </location>
</feature>
<dbReference type="SMART" id="SM00385">
    <property type="entry name" value="CYCLIN"/>
    <property type="match status" value="1"/>
</dbReference>
<feature type="region of interest" description="Disordered" evidence="15">
    <location>
        <begin position="858"/>
        <end position="891"/>
    </location>
</feature>
<comment type="subcellular location">
    <subcellularLocation>
        <location evidence="1 14">Golgi apparatus membrane</location>
        <topology evidence="1 14">Single-pass type II membrane protein</topology>
    </subcellularLocation>
</comment>
<feature type="region of interest" description="Disordered" evidence="15">
    <location>
        <begin position="462"/>
        <end position="491"/>
    </location>
</feature>
<evidence type="ECO:0000256" key="4">
    <source>
        <dbReference type="ARBA" id="ARBA00022679"/>
    </source>
</evidence>
<evidence type="ECO:0000259" key="16">
    <source>
        <dbReference type="SMART" id="SM00385"/>
    </source>
</evidence>
<dbReference type="Pfam" id="PF03360">
    <property type="entry name" value="Glyco_transf_43"/>
    <property type="match status" value="1"/>
</dbReference>
<dbReference type="InterPro" id="IPR036915">
    <property type="entry name" value="Cyclin-like_sf"/>
</dbReference>
<dbReference type="SMART" id="SM01332">
    <property type="entry name" value="Cyclin_C"/>
    <property type="match status" value="1"/>
</dbReference>
<dbReference type="PANTHER" id="PTHR10896:SF17">
    <property type="entry name" value="BETA-1,4-XYLOSYLTRANSFERASE IRX14H-RELATED"/>
    <property type="match status" value="1"/>
</dbReference>
<feature type="region of interest" description="Disordered" evidence="15">
    <location>
        <begin position="301"/>
        <end position="327"/>
    </location>
</feature>
<evidence type="ECO:0000256" key="1">
    <source>
        <dbReference type="ARBA" id="ARBA00004323"/>
    </source>
</evidence>
<feature type="domain" description="Cyclin-like" evidence="16">
    <location>
        <begin position="586"/>
        <end position="689"/>
    </location>
</feature>
<accession>A0A9E7JS30</accession>
<dbReference type="CDD" id="cd20543">
    <property type="entry name" value="CYCLIN_AtCycD-like_rpt1"/>
    <property type="match status" value="1"/>
</dbReference>
<dbReference type="GO" id="GO:0010417">
    <property type="term" value="P:glucuronoxylan biosynthetic process"/>
    <property type="evidence" value="ECO:0007669"/>
    <property type="project" value="TreeGrafter"/>
</dbReference>
<organism evidence="18 19">
    <name type="scientific">Musa troglodytarum</name>
    <name type="common">fe'i banana</name>
    <dbReference type="NCBI Taxonomy" id="320322"/>
    <lineage>
        <taxon>Eukaryota</taxon>
        <taxon>Viridiplantae</taxon>
        <taxon>Streptophyta</taxon>
        <taxon>Embryophyta</taxon>
        <taxon>Tracheophyta</taxon>
        <taxon>Spermatophyta</taxon>
        <taxon>Magnoliopsida</taxon>
        <taxon>Liliopsida</taxon>
        <taxon>Zingiberales</taxon>
        <taxon>Musaceae</taxon>
        <taxon>Musa</taxon>
    </lineage>
</organism>
<dbReference type="PANTHER" id="PTHR10896">
    <property type="entry name" value="GALACTOSYLGALACTOSYLXYLOSYLPROTEIN 3-BETA-GLUCURONOSYLTRANSFERASE BETA-1,3-GLUCURONYLTRANSFERASE"/>
    <property type="match status" value="1"/>
</dbReference>
<dbReference type="GO" id="GO:0015018">
    <property type="term" value="F:galactosylgalactosylxylosylprotein 3-beta-glucuronosyltransferase activity"/>
    <property type="evidence" value="ECO:0007669"/>
    <property type="project" value="InterPro"/>
</dbReference>
<keyword evidence="8 14" id="KW-0333">Golgi apparatus</keyword>
<evidence type="ECO:0000259" key="17">
    <source>
        <dbReference type="SMART" id="SM01332"/>
    </source>
</evidence>
<feature type="domain" description="Cyclin C-terminal" evidence="17">
    <location>
        <begin position="698"/>
        <end position="833"/>
    </location>
</feature>
<evidence type="ECO:0000256" key="15">
    <source>
        <dbReference type="SAM" id="MobiDB-lite"/>
    </source>
</evidence>
<comment type="similarity">
    <text evidence="13">Belongs to the cyclin family.</text>
</comment>
<keyword evidence="3" id="KW-0328">Glycosyltransferase</keyword>
<keyword evidence="6 14" id="KW-0735">Signal-anchor</keyword>
<evidence type="ECO:0000256" key="10">
    <source>
        <dbReference type="ARBA" id="ARBA00023136"/>
    </source>
</evidence>
<evidence type="ECO:0000256" key="11">
    <source>
        <dbReference type="ARBA" id="ARBA00023180"/>
    </source>
</evidence>
<proteinExistence type="inferred from homology"/>
<dbReference type="InterPro" id="IPR029044">
    <property type="entry name" value="Nucleotide-diphossugar_trans"/>
</dbReference>
<keyword evidence="12 14" id="KW-0961">Cell wall biogenesis/degradation</keyword>
<dbReference type="SUPFAM" id="SSF47954">
    <property type="entry name" value="Cyclin-like"/>
    <property type="match status" value="1"/>
</dbReference>
<comment type="similarity">
    <text evidence="2 14">Belongs to the glycosyltransferase 43 family.</text>
</comment>
<keyword evidence="7" id="KW-1133">Transmembrane helix</keyword>
<dbReference type="InterPro" id="IPR013763">
    <property type="entry name" value="Cyclin-like_dom"/>
</dbReference>
<sequence length="902" mass="97960">MKQPEVQHPNRRACNATAFRTLPTAATALDGGGGAVAGDGAPLKPLSVFFSPAVHVLCCLLSAAAGFRFSRLLFLLLFSPAPPSSTLHLHRHHLHLLRQPPAAVLPSPPPPELPPPPPTAAASSRVVAGRHGIRVRPLPHPDPAEVARAHEILSRVQQEQRLQYGVKESRPILVVTPTYARTFQALHLTGLAHSLMLVPHPLTWLVVEAGGVSNETSALLARSRLPVIHLAFNEKMPVLWNDRHRFEARMRLHALGVIRERRLDGIVVFADDSNIHSMELFDEIQKVEWMGALSVGILAHPAAPQTTSRRQERETEKNSPLPIQGPACNSSGQLIGWHTFDSLPSAKKAATTVGDGMTVVPTKLEWAGFVMNSRLLWKEAEGKPDWVRDLEEVGTSGEEVQSPLDMLKDASSVEPIGNCGKKVLLWWLRAEARYDSKFPARWVIDPPLEIVVPAKRTPWPEAPPDLPFKQMANDKSLGEKRVSKKGRSSSGLKKGKMALLSLLDLLYCREESLELEEDEERVEPTLPLLEDRETERHVLSAAEGETEEEWAEVLCSLAAKEAEALPELVLDGGGPYLRSARKEAVEWVTRTAATHDFSALTALLAVNYLDRCFLSRSGGGRLLRLQDDKPWMGRLAAVACLSLAAKVEETHVPLLLDLQVPAPVQAVAEEGGFLFEPKTIRRMEFLVLAALGWRMNPVTPLSFIDHLLPRLCSKDNSANTGSAPAGIAARTRRLVRRCEAALLSVIADWRWVGYPASAWAAAALLQATESGDGGGTAAESPGTRHLISLLNAPKDTLGECHRLILESMGTGVIGHKRKQSSSAFCHCSSPPSPSGVIGSCFSCGSSCDSWATWPSSAPSSPEVPPFKRLHGSSIDESFGEQGVSDEGAGPVSVLSITSRGYA</sequence>
<evidence type="ECO:0000256" key="9">
    <source>
        <dbReference type="ARBA" id="ARBA00023127"/>
    </source>
</evidence>
<evidence type="ECO:0000313" key="19">
    <source>
        <dbReference type="Proteomes" id="UP001055439"/>
    </source>
</evidence>
<name>A0A9E7JS30_9LILI</name>
<keyword evidence="5" id="KW-0812">Transmembrane</keyword>
<dbReference type="EMBL" id="CP097505">
    <property type="protein sequence ID" value="URD91485.1"/>
    <property type="molecule type" value="Genomic_DNA"/>
</dbReference>
<evidence type="ECO:0000256" key="14">
    <source>
        <dbReference type="RuleBase" id="RU363127"/>
    </source>
</evidence>
<evidence type="ECO:0000256" key="8">
    <source>
        <dbReference type="ARBA" id="ARBA00023034"/>
    </source>
</evidence>
<dbReference type="InterPro" id="IPR005027">
    <property type="entry name" value="Glyco_trans_43"/>
</dbReference>
<keyword evidence="9 13" id="KW-0195">Cyclin</keyword>
<dbReference type="GO" id="GO:0042285">
    <property type="term" value="F:xylosyltransferase activity"/>
    <property type="evidence" value="ECO:0007669"/>
    <property type="project" value="TreeGrafter"/>
</dbReference>
<evidence type="ECO:0000256" key="7">
    <source>
        <dbReference type="ARBA" id="ARBA00022989"/>
    </source>
</evidence>
<evidence type="ECO:0000313" key="18">
    <source>
        <dbReference type="EMBL" id="URD91485.1"/>
    </source>
</evidence>
<evidence type="ECO:0000256" key="3">
    <source>
        <dbReference type="ARBA" id="ARBA00022676"/>
    </source>
</evidence>
<dbReference type="InterPro" id="IPR006671">
    <property type="entry name" value="Cyclin_N"/>
</dbReference>
<gene>
    <name evidence="18" type="ORF">MUK42_01055</name>
</gene>
<comment type="function">
    <text evidence="14">Involved in the synthesis of glucuronoxylan hemicellulose in secondary cell walls.</text>
</comment>
<dbReference type="Pfam" id="PF00134">
    <property type="entry name" value="Cyclin_N"/>
    <property type="match status" value="1"/>
</dbReference>
<dbReference type="SUPFAM" id="SSF53448">
    <property type="entry name" value="Nucleotide-diphospho-sugar transferases"/>
    <property type="match status" value="1"/>
</dbReference>
<protein>
    <recommendedName>
        <fullName evidence="14">Glycosyltransferases</fullName>
        <ecNumber evidence="14">2.4.-.-</ecNumber>
    </recommendedName>
</protein>
<dbReference type="GO" id="GO:0071555">
    <property type="term" value="P:cell wall organization"/>
    <property type="evidence" value="ECO:0007669"/>
    <property type="project" value="UniProtKB-KW"/>
</dbReference>
<evidence type="ECO:0000256" key="2">
    <source>
        <dbReference type="ARBA" id="ARBA00007706"/>
    </source>
</evidence>
<dbReference type="OrthoDB" id="5590282at2759"/>
<reference evidence="18" key="1">
    <citation type="submission" date="2022-05" db="EMBL/GenBank/DDBJ databases">
        <title>The Musa troglodytarum L. genome provides insights into the mechanism of non-climacteric behaviour and enrichment of carotenoids.</title>
        <authorList>
            <person name="Wang J."/>
        </authorList>
    </citation>
    <scope>NUCLEOTIDE SEQUENCE</scope>
    <source>
        <tissue evidence="18">Leaf</tissue>
    </source>
</reference>
<dbReference type="GO" id="GO:0000139">
    <property type="term" value="C:Golgi membrane"/>
    <property type="evidence" value="ECO:0007669"/>
    <property type="project" value="UniProtKB-SubCell"/>
</dbReference>
<keyword evidence="10" id="KW-0472">Membrane</keyword>